<keyword evidence="10 14" id="KW-0505">Motor protein</keyword>
<dbReference type="SUPFAM" id="SSF52540">
    <property type="entry name" value="P-loop containing nucleoside triphosphate hydrolases"/>
    <property type="match status" value="1"/>
</dbReference>
<evidence type="ECO:0000256" key="14">
    <source>
        <dbReference type="PROSITE-ProRule" id="PRU00283"/>
    </source>
</evidence>
<dbReference type="GO" id="GO:0005524">
    <property type="term" value="F:ATP binding"/>
    <property type="evidence" value="ECO:0007669"/>
    <property type="project" value="UniProtKB-UniRule"/>
</dbReference>
<dbReference type="PROSITE" id="PS50067">
    <property type="entry name" value="KINESIN_MOTOR_2"/>
    <property type="match status" value="1"/>
</dbReference>
<dbReference type="InterPro" id="IPR047149">
    <property type="entry name" value="KIF11-like"/>
</dbReference>
<keyword evidence="4" id="KW-0132">Cell division</keyword>
<dbReference type="InterPro" id="IPR025901">
    <property type="entry name" value="Kinesin-assoc_MT-bd_dom"/>
</dbReference>
<feature type="domain" description="Kinesin motor" evidence="17">
    <location>
        <begin position="8"/>
        <end position="340"/>
    </location>
</feature>
<dbReference type="InterPro" id="IPR001752">
    <property type="entry name" value="Kinesin_motor_dom"/>
</dbReference>
<dbReference type="GO" id="GO:0051301">
    <property type="term" value="P:cell division"/>
    <property type="evidence" value="ECO:0007669"/>
    <property type="project" value="UniProtKB-KW"/>
</dbReference>
<keyword evidence="6 14" id="KW-0547">Nucleotide-binding</keyword>
<gene>
    <name evidence="18" type="ORF">CcCBS67573_g03477</name>
</gene>
<evidence type="ECO:0000256" key="8">
    <source>
        <dbReference type="ARBA" id="ARBA00022840"/>
    </source>
</evidence>
<dbReference type="InterPro" id="IPR019821">
    <property type="entry name" value="Kinesin_motor_CS"/>
</dbReference>
<feature type="region of interest" description="Disordered" evidence="16">
    <location>
        <begin position="1042"/>
        <end position="1081"/>
    </location>
</feature>
<dbReference type="GO" id="GO:0005634">
    <property type="term" value="C:nucleus"/>
    <property type="evidence" value="ECO:0007669"/>
    <property type="project" value="TreeGrafter"/>
</dbReference>
<keyword evidence="5" id="KW-0493">Microtubule</keyword>
<feature type="coiled-coil region" evidence="15">
    <location>
        <begin position="667"/>
        <end position="716"/>
    </location>
</feature>
<feature type="binding site" evidence="14">
    <location>
        <begin position="92"/>
        <end position="99"/>
    </location>
    <ligand>
        <name>ATP</name>
        <dbReference type="ChEBI" id="CHEBI:30616"/>
    </ligand>
</feature>
<keyword evidence="8 14" id="KW-0067">ATP-binding</keyword>
<keyword evidence="19" id="KW-1185">Reference proteome</keyword>
<dbReference type="Pfam" id="PF13931">
    <property type="entry name" value="Microtub_bind"/>
    <property type="match status" value="1"/>
</dbReference>
<evidence type="ECO:0000256" key="11">
    <source>
        <dbReference type="ARBA" id="ARBA00023212"/>
    </source>
</evidence>
<keyword evidence="12" id="KW-0131">Cell cycle</keyword>
<evidence type="ECO:0000256" key="6">
    <source>
        <dbReference type="ARBA" id="ARBA00022741"/>
    </source>
</evidence>
<keyword evidence="7" id="KW-0498">Mitosis</keyword>
<evidence type="ECO:0000256" key="7">
    <source>
        <dbReference type="ARBA" id="ARBA00022776"/>
    </source>
</evidence>
<dbReference type="GO" id="GO:0008017">
    <property type="term" value="F:microtubule binding"/>
    <property type="evidence" value="ECO:0007669"/>
    <property type="project" value="InterPro"/>
</dbReference>
<feature type="coiled-coil region" evidence="15">
    <location>
        <begin position="400"/>
        <end position="448"/>
    </location>
</feature>
<dbReference type="InterPro" id="IPR047241">
    <property type="entry name" value="KIF11-like_kin_motor_dom"/>
</dbReference>
<dbReference type="SMART" id="SM00129">
    <property type="entry name" value="KISc"/>
    <property type="match status" value="1"/>
</dbReference>
<dbReference type="GO" id="GO:0005876">
    <property type="term" value="C:spindle microtubule"/>
    <property type="evidence" value="ECO:0007669"/>
    <property type="project" value="TreeGrafter"/>
</dbReference>
<evidence type="ECO:0000256" key="4">
    <source>
        <dbReference type="ARBA" id="ARBA00022618"/>
    </source>
</evidence>
<name>A0A507FG95_9FUNG</name>
<accession>A0A507FG95</accession>
<protein>
    <recommendedName>
        <fullName evidence="17">Kinesin motor domain-containing protein</fullName>
    </recommendedName>
</protein>
<evidence type="ECO:0000259" key="17">
    <source>
        <dbReference type="PROSITE" id="PS50067"/>
    </source>
</evidence>
<comment type="caution">
    <text evidence="18">The sequence shown here is derived from an EMBL/GenBank/DDBJ whole genome shotgun (WGS) entry which is preliminary data.</text>
</comment>
<dbReference type="GO" id="GO:0008574">
    <property type="term" value="F:plus-end-directed microtubule motor activity"/>
    <property type="evidence" value="ECO:0007669"/>
    <property type="project" value="TreeGrafter"/>
</dbReference>
<organism evidence="18 19">
    <name type="scientific">Chytriomyces confervae</name>
    <dbReference type="NCBI Taxonomy" id="246404"/>
    <lineage>
        <taxon>Eukaryota</taxon>
        <taxon>Fungi</taxon>
        <taxon>Fungi incertae sedis</taxon>
        <taxon>Chytridiomycota</taxon>
        <taxon>Chytridiomycota incertae sedis</taxon>
        <taxon>Chytridiomycetes</taxon>
        <taxon>Chytridiales</taxon>
        <taxon>Chytriomycetaceae</taxon>
        <taxon>Chytriomyces</taxon>
    </lineage>
</organism>
<dbReference type="EMBL" id="QEAP01000088">
    <property type="protein sequence ID" value="TPX75254.1"/>
    <property type="molecule type" value="Genomic_DNA"/>
</dbReference>
<keyword evidence="2" id="KW-0963">Cytoplasm</keyword>
<dbReference type="FunFam" id="3.40.850.10:FF:000051">
    <property type="entry name" value="Kinesin-like protein bimC"/>
    <property type="match status" value="1"/>
</dbReference>
<dbReference type="Pfam" id="PF00225">
    <property type="entry name" value="Kinesin"/>
    <property type="match status" value="1"/>
</dbReference>
<comment type="subcellular location">
    <subcellularLocation>
        <location evidence="1">Cytoplasm</location>
        <location evidence="1">Cytoskeleton</location>
    </subcellularLocation>
</comment>
<dbReference type="InterPro" id="IPR036961">
    <property type="entry name" value="Kinesin_motor_dom_sf"/>
</dbReference>
<keyword evidence="11" id="KW-0206">Cytoskeleton</keyword>
<evidence type="ECO:0000256" key="5">
    <source>
        <dbReference type="ARBA" id="ARBA00022701"/>
    </source>
</evidence>
<reference evidence="18 19" key="1">
    <citation type="journal article" date="2019" name="Sci. Rep.">
        <title>Comparative genomics of chytrid fungi reveal insights into the obligate biotrophic and pathogenic lifestyle of Synchytrium endobioticum.</title>
        <authorList>
            <person name="van de Vossenberg B.T.L.H."/>
            <person name="Warris S."/>
            <person name="Nguyen H.D.T."/>
            <person name="van Gent-Pelzer M.P.E."/>
            <person name="Joly D.L."/>
            <person name="van de Geest H.C."/>
            <person name="Bonants P.J.M."/>
            <person name="Smith D.S."/>
            <person name="Levesque C.A."/>
            <person name="van der Lee T.A.J."/>
        </authorList>
    </citation>
    <scope>NUCLEOTIDE SEQUENCE [LARGE SCALE GENOMIC DNA]</scope>
    <source>
        <strain evidence="18 19">CBS 675.73</strain>
    </source>
</reference>
<sequence length="1081" mass="119265">MADTKETNIQVVVRVRPRNAKEVRENSAAIISTNGVKCKELSVRTSANDARTYSFDKVFGPDADQSAIYSDVVSPILDEVLMGYNCTIFAYGQTGTGKTYTMEGDLDDCKGRHAGIIPRTLYNLFDRLEKDTPEFSVRVSFLEIYNEELRDLLSSDDAAAPKLKIFEDVNRKGSNDVHGMERILVTSAEDVISVLQKGSFKRQIAATKMNEASSRSHCIFTITVHIKDTTADGEDLLKIGKLNLVDLAGSENVGRSGAERGRAKEAGMINQSLLTLGRVINSLVEKSIHIPYRESKLTRLLQDSLGGKTKTCIIAAVSPAKINFEESLSTLDYAHRAKNIRNKPEVNQRMTKKALMRDYETQIERLKLDLQATRDKNGVYLAAETYKDLVESGQSRKDRIDEMEKTVTAKEAAILKLEADYRQQMDMLKATQKELNGTQEELQIQTRTLSEALGSVNLLTKDLNEQKVLTEAHANTEQNLHSLHSGLVAFMHGAVNDNYGLHAKIERKSAVEFSNMRLFNEFQNGILREMSTLDAGLENFKQASTEFIQQLEEKMKAFQESQQKVSMNLEEESTQISSSIRAQLDAIKHNQSCAFNSSTKNLVDLLNLGVSLHESAQKQNDSNQNQWIESHTSIQNLVSSHNDQISQWHDQMKNRIEALVNSSKTSMDLQRNQYTQLLETASAAKNEEIALLKAQNAQLKEKLALHSRNRQESESKLMSSIAHLVSSFTQESQQRDQEIQEIASENADALMQMNGASLLRLNTASEQDTHAVEAAIGAFDKDQENIDGVLDSGFEALTQSCCGLESSLDLASNLFTTGTAALSKKMDSGIRALSAVHSEKAESMLSDFGQHQQEVESSAAMVQTRLSEFGCQIANERDKIVEKVQDFEKLAQLFEVANGTFMGDSTATVAKARSEIQCKRMTLDEPTGSTPRKKKINVPLDWVKTRSHDDILSELRSLQDGSIPTTSERVQGPVAVPSKRGFNEIQSSPKKDADSPNKVDSVASLDVSCSVAEDDENIAPAANVASEKSDAAPVLTRTLGRVRGRASASTLSNSGSGGVASAGNGLSKLPMMRKRSDSPFS</sequence>
<evidence type="ECO:0000256" key="2">
    <source>
        <dbReference type="ARBA" id="ARBA00022490"/>
    </source>
</evidence>
<dbReference type="GO" id="GO:0007018">
    <property type="term" value="P:microtubule-based movement"/>
    <property type="evidence" value="ECO:0007669"/>
    <property type="project" value="InterPro"/>
</dbReference>
<dbReference type="InterPro" id="IPR027417">
    <property type="entry name" value="P-loop_NTPase"/>
</dbReference>
<evidence type="ECO:0000256" key="9">
    <source>
        <dbReference type="ARBA" id="ARBA00023054"/>
    </source>
</evidence>
<evidence type="ECO:0000256" key="12">
    <source>
        <dbReference type="ARBA" id="ARBA00023306"/>
    </source>
</evidence>
<evidence type="ECO:0000256" key="13">
    <source>
        <dbReference type="ARBA" id="ARBA00034704"/>
    </source>
</evidence>
<feature type="region of interest" description="Disordered" evidence="16">
    <location>
        <begin position="963"/>
        <end position="1001"/>
    </location>
</feature>
<dbReference type="PANTHER" id="PTHR47970:SF12">
    <property type="entry name" value="KINESIN FAMILY MEMBER 11"/>
    <property type="match status" value="1"/>
</dbReference>
<dbReference type="Gene3D" id="3.40.850.10">
    <property type="entry name" value="Kinesin motor domain"/>
    <property type="match status" value="1"/>
</dbReference>
<comment type="similarity">
    <text evidence="13">Belongs to the TRAFAC class myosin-kinesin ATPase superfamily. Kinesin family. KIN-5/BimC subfamily.</text>
</comment>
<evidence type="ECO:0000256" key="15">
    <source>
        <dbReference type="SAM" id="Coils"/>
    </source>
</evidence>
<dbReference type="AlphaFoldDB" id="A0A507FG95"/>
<keyword evidence="3" id="KW-0597">Phosphoprotein</keyword>
<evidence type="ECO:0000256" key="3">
    <source>
        <dbReference type="ARBA" id="ARBA00022553"/>
    </source>
</evidence>
<evidence type="ECO:0000256" key="16">
    <source>
        <dbReference type="SAM" id="MobiDB-lite"/>
    </source>
</evidence>
<dbReference type="GO" id="GO:0000073">
    <property type="term" value="P:initial mitotic spindle pole body separation"/>
    <property type="evidence" value="ECO:0007669"/>
    <property type="project" value="TreeGrafter"/>
</dbReference>
<dbReference type="PANTHER" id="PTHR47970">
    <property type="entry name" value="KINESIN-LIKE PROTEIN KIF11"/>
    <property type="match status" value="1"/>
</dbReference>
<evidence type="ECO:0000256" key="10">
    <source>
        <dbReference type="ARBA" id="ARBA00023175"/>
    </source>
</evidence>
<evidence type="ECO:0000313" key="19">
    <source>
        <dbReference type="Proteomes" id="UP000320333"/>
    </source>
</evidence>
<dbReference type="GO" id="GO:0072686">
    <property type="term" value="C:mitotic spindle"/>
    <property type="evidence" value="ECO:0007669"/>
    <property type="project" value="TreeGrafter"/>
</dbReference>
<evidence type="ECO:0000313" key="18">
    <source>
        <dbReference type="EMBL" id="TPX75254.1"/>
    </source>
</evidence>
<dbReference type="CDD" id="cd01364">
    <property type="entry name" value="KISc_BimC_Eg5"/>
    <property type="match status" value="1"/>
</dbReference>
<dbReference type="PROSITE" id="PS00411">
    <property type="entry name" value="KINESIN_MOTOR_1"/>
    <property type="match status" value="1"/>
</dbReference>
<evidence type="ECO:0000256" key="1">
    <source>
        <dbReference type="ARBA" id="ARBA00004245"/>
    </source>
</evidence>
<dbReference type="OrthoDB" id="3176171at2759"/>
<keyword evidence="9 15" id="KW-0175">Coiled coil</keyword>
<dbReference type="STRING" id="246404.A0A507FG95"/>
<dbReference type="PRINTS" id="PR00380">
    <property type="entry name" value="KINESINHEAVY"/>
</dbReference>
<proteinExistence type="inferred from homology"/>
<dbReference type="Proteomes" id="UP000320333">
    <property type="component" value="Unassembled WGS sequence"/>
</dbReference>